<name>A0A6C0LV70_9ZZZZ</name>
<evidence type="ECO:0000256" key="2">
    <source>
        <dbReference type="SAM" id="Phobius"/>
    </source>
</evidence>
<feature type="transmembrane region" description="Helical" evidence="2">
    <location>
        <begin position="41"/>
        <end position="62"/>
    </location>
</feature>
<feature type="transmembrane region" description="Helical" evidence="2">
    <location>
        <begin position="82"/>
        <end position="101"/>
    </location>
</feature>
<organism evidence="3">
    <name type="scientific">viral metagenome</name>
    <dbReference type="NCBI Taxonomy" id="1070528"/>
    <lineage>
        <taxon>unclassified sequences</taxon>
        <taxon>metagenomes</taxon>
        <taxon>organismal metagenomes</taxon>
    </lineage>
</organism>
<feature type="transmembrane region" description="Helical" evidence="2">
    <location>
        <begin position="161"/>
        <end position="186"/>
    </location>
</feature>
<dbReference type="AlphaFoldDB" id="A0A6C0LV70"/>
<protein>
    <submittedName>
        <fullName evidence="3">Uncharacterized protein</fullName>
    </submittedName>
</protein>
<keyword evidence="2" id="KW-0472">Membrane</keyword>
<proteinExistence type="predicted"/>
<feature type="compositionally biased region" description="Basic residues" evidence="1">
    <location>
        <begin position="1"/>
        <end position="16"/>
    </location>
</feature>
<dbReference type="EMBL" id="MN740580">
    <property type="protein sequence ID" value="QHU34736.1"/>
    <property type="molecule type" value="Genomic_DNA"/>
</dbReference>
<feature type="region of interest" description="Disordered" evidence="1">
    <location>
        <begin position="1"/>
        <end position="23"/>
    </location>
</feature>
<feature type="transmembrane region" description="Helical" evidence="2">
    <location>
        <begin position="121"/>
        <end position="141"/>
    </location>
</feature>
<sequence length="191" mass="22083">MPTKNKKTSKSKRVSKSKSSNLRNAESQLINTQNQLKSVTLFRIIGGVLGLIINIFAIMWIFKLENIDCKCSNNWMRLYIKYYLLLIIPIICITLLINVYLYFNNLVYSDITNSLFSLYKLFAGFVTIIGLINIIISIIFINRLKEINCECSEDIKREVYYIYNIVLASLICITIILFLMAVPLMLSKLNN</sequence>
<keyword evidence="2" id="KW-1133">Transmembrane helix</keyword>
<evidence type="ECO:0000313" key="3">
    <source>
        <dbReference type="EMBL" id="QHU34736.1"/>
    </source>
</evidence>
<reference evidence="3" key="1">
    <citation type="journal article" date="2020" name="Nature">
        <title>Giant virus diversity and host interactions through global metagenomics.</title>
        <authorList>
            <person name="Schulz F."/>
            <person name="Roux S."/>
            <person name="Paez-Espino D."/>
            <person name="Jungbluth S."/>
            <person name="Walsh D.A."/>
            <person name="Denef V.J."/>
            <person name="McMahon K.D."/>
            <person name="Konstantinidis K.T."/>
            <person name="Eloe-Fadrosh E.A."/>
            <person name="Kyrpides N.C."/>
            <person name="Woyke T."/>
        </authorList>
    </citation>
    <scope>NUCLEOTIDE SEQUENCE</scope>
    <source>
        <strain evidence="3">GVMAG-S-1017244-22</strain>
    </source>
</reference>
<evidence type="ECO:0000256" key="1">
    <source>
        <dbReference type="SAM" id="MobiDB-lite"/>
    </source>
</evidence>
<keyword evidence="2" id="KW-0812">Transmembrane</keyword>
<accession>A0A6C0LV70</accession>